<dbReference type="AlphaFoldDB" id="A0A8K0SZK4"/>
<dbReference type="InterPro" id="IPR011089">
    <property type="entry name" value="GmrSD_C"/>
</dbReference>
<evidence type="ECO:0000313" key="4">
    <source>
        <dbReference type="Proteomes" id="UP000813444"/>
    </source>
</evidence>
<name>A0A8K0SZK4_9HYPO</name>
<reference evidence="3" key="1">
    <citation type="journal article" date="2021" name="Nat. Commun.">
        <title>Genetic determinants of endophytism in the Arabidopsis root mycobiome.</title>
        <authorList>
            <person name="Mesny F."/>
            <person name="Miyauchi S."/>
            <person name="Thiergart T."/>
            <person name="Pickel B."/>
            <person name="Atanasova L."/>
            <person name="Karlsson M."/>
            <person name="Huettel B."/>
            <person name="Barry K.W."/>
            <person name="Haridas S."/>
            <person name="Chen C."/>
            <person name="Bauer D."/>
            <person name="Andreopoulos W."/>
            <person name="Pangilinan J."/>
            <person name="LaButti K."/>
            <person name="Riley R."/>
            <person name="Lipzen A."/>
            <person name="Clum A."/>
            <person name="Drula E."/>
            <person name="Henrissat B."/>
            <person name="Kohler A."/>
            <person name="Grigoriev I.V."/>
            <person name="Martin F.M."/>
            <person name="Hacquard S."/>
        </authorList>
    </citation>
    <scope>NUCLEOTIDE SEQUENCE</scope>
    <source>
        <strain evidence="3">MPI-CAGE-CH-0235</strain>
    </source>
</reference>
<proteinExistence type="predicted"/>
<dbReference type="Proteomes" id="UP000813444">
    <property type="component" value="Unassembled WGS sequence"/>
</dbReference>
<comment type="caution">
    <text evidence="3">The sequence shown here is derived from an EMBL/GenBank/DDBJ whole genome shotgun (WGS) entry which is preliminary data.</text>
</comment>
<protein>
    <recommendedName>
        <fullName evidence="2">GmrSD restriction endonucleases C-terminal domain-containing protein</fullName>
    </recommendedName>
</protein>
<dbReference type="OrthoDB" id="3162605at2759"/>
<feature type="domain" description="GmrSD restriction endonucleases C-terminal" evidence="2">
    <location>
        <begin position="97"/>
        <end position="198"/>
    </location>
</feature>
<accession>A0A8K0SZK4</accession>
<organism evidence="3 4">
    <name type="scientific">Stachybotrys elegans</name>
    <dbReference type="NCBI Taxonomy" id="80388"/>
    <lineage>
        <taxon>Eukaryota</taxon>
        <taxon>Fungi</taxon>
        <taxon>Dikarya</taxon>
        <taxon>Ascomycota</taxon>
        <taxon>Pezizomycotina</taxon>
        <taxon>Sordariomycetes</taxon>
        <taxon>Hypocreomycetidae</taxon>
        <taxon>Hypocreales</taxon>
        <taxon>Stachybotryaceae</taxon>
        <taxon>Stachybotrys</taxon>
    </lineage>
</organism>
<dbReference type="EMBL" id="JAGPNK010000005">
    <property type="protein sequence ID" value="KAH7321076.1"/>
    <property type="molecule type" value="Genomic_DNA"/>
</dbReference>
<evidence type="ECO:0000259" key="2">
    <source>
        <dbReference type="Pfam" id="PF07510"/>
    </source>
</evidence>
<sequence length="205" mass="22355">MKLSASLAAALASTALAAPTRFRTPPGIPSSSVAYTLLSELTVADPSNEDSYDRDLFPHWSTVEGSCNTREYVLQRDGDNVEVNDSCAAQSGTWYSPFDGATWTAASDVDIDHMVPLKNAWISGAASWSTSEREAYANDITGPALWAVTDEVNQEKSDRSPDSWKPPLTDFYCTYASAWIQVKSTWELSVTEAEYSALEDMLGTC</sequence>
<dbReference type="PANTHER" id="PTHR24094">
    <property type="entry name" value="SECRETED PROTEIN"/>
    <property type="match status" value="1"/>
</dbReference>
<feature type="signal peptide" evidence="1">
    <location>
        <begin position="1"/>
        <end position="17"/>
    </location>
</feature>
<keyword evidence="1" id="KW-0732">Signal</keyword>
<evidence type="ECO:0000313" key="3">
    <source>
        <dbReference type="EMBL" id="KAH7321076.1"/>
    </source>
</evidence>
<gene>
    <name evidence="3" type="ORF">B0I35DRAFT_408078</name>
</gene>
<feature type="chain" id="PRO_5035474661" description="GmrSD restriction endonucleases C-terminal domain-containing protein" evidence="1">
    <location>
        <begin position="18"/>
        <end position="205"/>
    </location>
</feature>
<evidence type="ECO:0000256" key="1">
    <source>
        <dbReference type="SAM" id="SignalP"/>
    </source>
</evidence>
<keyword evidence="4" id="KW-1185">Reference proteome</keyword>
<dbReference type="PANTHER" id="PTHR24094:SF15">
    <property type="entry name" value="AMP-DEPENDENT SYNTHETASE_LIGASE DOMAIN-CONTAINING PROTEIN-RELATED"/>
    <property type="match status" value="1"/>
</dbReference>
<dbReference type="Pfam" id="PF07510">
    <property type="entry name" value="GmrSD_C"/>
    <property type="match status" value="1"/>
</dbReference>